<dbReference type="Proteomes" id="UP000551327">
    <property type="component" value="Unassembled WGS sequence"/>
</dbReference>
<dbReference type="GO" id="GO:0042834">
    <property type="term" value="F:peptidoglycan binding"/>
    <property type="evidence" value="ECO:0007669"/>
    <property type="project" value="InterPro"/>
</dbReference>
<dbReference type="InterPro" id="IPR036908">
    <property type="entry name" value="RlpA-like_sf"/>
</dbReference>
<dbReference type="PROSITE" id="PS51724">
    <property type="entry name" value="SPOR"/>
    <property type="match status" value="1"/>
</dbReference>
<protein>
    <submittedName>
        <fullName evidence="2">SPOR domain-containing protein</fullName>
    </submittedName>
</protein>
<dbReference type="RefSeq" id="WP_185679380.1">
    <property type="nucleotide sequence ID" value="NZ_JACLAX010000008.1"/>
</dbReference>
<feature type="domain" description="SPOR" evidence="1">
    <location>
        <begin position="249"/>
        <end position="320"/>
    </location>
</feature>
<dbReference type="CDD" id="cd22268">
    <property type="entry name" value="DPBB_RlpA-like"/>
    <property type="match status" value="1"/>
</dbReference>
<name>A0A7X1FYR5_9SPHN</name>
<dbReference type="PANTHER" id="PTHR34183">
    <property type="entry name" value="ENDOLYTIC PEPTIDOGLYCAN TRANSGLYCOSYLASE RLPA"/>
    <property type="match status" value="1"/>
</dbReference>
<gene>
    <name evidence="2" type="ORF">H7F53_09975</name>
</gene>
<evidence type="ECO:0000313" key="3">
    <source>
        <dbReference type="Proteomes" id="UP000551327"/>
    </source>
</evidence>
<accession>A0A7X1FYR5</accession>
<proteinExistence type="predicted"/>
<dbReference type="InterPro" id="IPR007730">
    <property type="entry name" value="SPOR-like_dom"/>
</dbReference>
<evidence type="ECO:0000259" key="1">
    <source>
        <dbReference type="PROSITE" id="PS51724"/>
    </source>
</evidence>
<dbReference type="InterPro" id="IPR036680">
    <property type="entry name" value="SPOR-like_sf"/>
</dbReference>
<dbReference type="Gene3D" id="2.40.40.10">
    <property type="entry name" value="RlpA-like domain"/>
    <property type="match status" value="1"/>
</dbReference>
<dbReference type="EMBL" id="JACLAX010000008">
    <property type="protein sequence ID" value="MBC2669470.1"/>
    <property type="molecule type" value="Genomic_DNA"/>
</dbReference>
<dbReference type="AlphaFoldDB" id="A0A7X1FYR5"/>
<comment type="caution">
    <text evidence="2">The sequence shown here is derived from an EMBL/GenBank/DDBJ whole genome shotgun (WGS) entry which is preliminary data.</text>
</comment>
<sequence>MALLTGALLPDGPALARDKAPPPPATGPAADYPIVLGAPFVVDGVTYTPVDVMNYDQVGYALIDPAGGDRISLAHRTLPLPSYVEVTSLRTGKTILVRAERRGPMTGAGLVALSPAAAAQLGTSEARTPIRIRRVNPAEPERALLRAGQRAADRMDTPMSLVGVLMRKLEPAGQPPAPAAAPTTAAVAAPAPASAAKRPAVMPPSLKPAAAAAIPPAPKPATQLAPQPVVKPVVPMAPPIARPVASAAPVSSGPFVVQVGAYSSRTNAAAVAARVGGGVSPAGRLFRVRISGLTSQAQASAALAKVRAAGYTQARIQRAD</sequence>
<dbReference type="PANTHER" id="PTHR34183:SF1">
    <property type="entry name" value="ENDOLYTIC PEPTIDOGLYCAN TRANSGLYCOSYLASE RLPA"/>
    <property type="match status" value="1"/>
</dbReference>
<dbReference type="SUPFAM" id="SSF110997">
    <property type="entry name" value="Sporulation related repeat"/>
    <property type="match status" value="1"/>
</dbReference>
<evidence type="ECO:0000313" key="2">
    <source>
        <dbReference type="EMBL" id="MBC2669470.1"/>
    </source>
</evidence>
<dbReference type="Pfam" id="PF05036">
    <property type="entry name" value="SPOR"/>
    <property type="match status" value="1"/>
</dbReference>
<keyword evidence="3" id="KW-1185">Reference proteome</keyword>
<reference evidence="2 3" key="1">
    <citation type="submission" date="2020-08" db="EMBL/GenBank/DDBJ databases">
        <title>The genome sequence of type strain Novosphingobium piscinae KCTC 42194.</title>
        <authorList>
            <person name="Liu Y."/>
        </authorList>
    </citation>
    <scope>NUCLEOTIDE SEQUENCE [LARGE SCALE GENOMIC DNA]</scope>
    <source>
        <strain evidence="2 3">KCTC 42194</strain>
    </source>
</reference>
<organism evidence="2 3">
    <name type="scientific">Novosphingobium piscinae</name>
    <dbReference type="NCBI Taxonomy" id="1507448"/>
    <lineage>
        <taxon>Bacteria</taxon>
        <taxon>Pseudomonadati</taxon>
        <taxon>Pseudomonadota</taxon>
        <taxon>Alphaproteobacteria</taxon>
        <taxon>Sphingomonadales</taxon>
        <taxon>Sphingomonadaceae</taxon>
        <taxon>Novosphingobium</taxon>
    </lineage>
</organism>
<dbReference type="Gene3D" id="3.30.70.1070">
    <property type="entry name" value="Sporulation related repeat"/>
    <property type="match status" value="1"/>
</dbReference>